<dbReference type="CDD" id="cd01284">
    <property type="entry name" value="Riboflavin_deaminase-reductase"/>
    <property type="match status" value="1"/>
</dbReference>
<dbReference type="InterPro" id="IPR002125">
    <property type="entry name" value="CMP_dCMP_dom"/>
</dbReference>
<evidence type="ECO:0000256" key="2">
    <source>
        <dbReference type="PROSITE-ProRule" id="PRU00626"/>
    </source>
</evidence>
<dbReference type="Pfam" id="PF01985">
    <property type="entry name" value="CRS1_YhbY"/>
    <property type="match status" value="1"/>
</dbReference>
<dbReference type="Pfam" id="PF00383">
    <property type="entry name" value="dCMP_cyt_deam_1"/>
    <property type="match status" value="1"/>
</dbReference>
<gene>
    <name evidence="5" type="ORF">CTEN210_15489</name>
</gene>
<dbReference type="EMBL" id="BLLK01000062">
    <property type="protein sequence ID" value="GFH59013.1"/>
    <property type="molecule type" value="Genomic_DNA"/>
</dbReference>
<feature type="domain" description="CMP/dCMP-type deaminase" evidence="4">
    <location>
        <begin position="45"/>
        <end position="218"/>
    </location>
</feature>
<evidence type="ECO:0000313" key="6">
    <source>
        <dbReference type="Proteomes" id="UP001054902"/>
    </source>
</evidence>
<dbReference type="SUPFAM" id="SSF75471">
    <property type="entry name" value="YhbY-like"/>
    <property type="match status" value="1"/>
</dbReference>
<reference evidence="5 6" key="1">
    <citation type="journal article" date="2021" name="Sci. Rep.">
        <title>The genome of the diatom Chaetoceros tenuissimus carries an ancient integrated fragment of an extant virus.</title>
        <authorList>
            <person name="Hongo Y."/>
            <person name="Kimura K."/>
            <person name="Takaki Y."/>
            <person name="Yoshida Y."/>
            <person name="Baba S."/>
            <person name="Kobayashi G."/>
            <person name="Nagasaki K."/>
            <person name="Hano T."/>
            <person name="Tomaru Y."/>
        </authorList>
    </citation>
    <scope>NUCLEOTIDE SEQUENCE [LARGE SCALE GENOMIC DNA]</scope>
    <source>
        <strain evidence="5 6">NIES-3715</strain>
    </source>
</reference>
<evidence type="ECO:0000259" key="4">
    <source>
        <dbReference type="PROSITE" id="PS51747"/>
    </source>
</evidence>
<evidence type="ECO:0000313" key="5">
    <source>
        <dbReference type="EMBL" id="GFH59013.1"/>
    </source>
</evidence>
<dbReference type="Proteomes" id="UP001054902">
    <property type="component" value="Unassembled WGS sequence"/>
</dbReference>
<feature type="domain" description="CRM" evidence="3">
    <location>
        <begin position="267"/>
        <end position="390"/>
    </location>
</feature>
<dbReference type="Gene3D" id="3.40.140.10">
    <property type="entry name" value="Cytidine Deaminase, domain 2"/>
    <property type="match status" value="1"/>
</dbReference>
<dbReference type="PANTHER" id="PTHR11079">
    <property type="entry name" value="CYTOSINE DEAMINASE FAMILY MEMBER"/>
    <property type="match status" value="1"/>
</dbReference>
<dbReference type="InterPro" id="IPR001890">
    <property type="entry name" value="RNA-binding_CRM"/>
</dbReference>
<dbReference type="SMART" id="SM01103">
    <property type="entry name" value="CRS1_YhbY"/>
    <property type="match status" value="1"/>
</dbReference>
<dbReference type="SUPFAM" id="SSF53927">
    <property type="entry name" value="Cytidine deaminase-like"/>
    <property type="match status" value="1"/>
</dbReference>
<protein>
    <recommendedName>
        <fullName evidence="7">Riboflavin-specific deaminase</fullName>
    </recommendedName>
</protein>
<evidence type="ECO:0000259" key="3">
    <source>
        <dbReference type="PROSITE" id="PS51295"/>
    </source>
</evidence>
<evidence type="ECO:0000256" key="1">
    <source>
        <dbReference type="ARBA" id="ARBA00022884"/>
    </source>
</evidence>
<comment type="caution">
    <text evidence="5">The sequence shown here is derived from an EMBL/GenBank/DDBJ whole genome shotgun (WGS) entry which is preliminary data.</text>
</comment>
<keyword evidence="6" id="KW-1185">Reference proteome</keyword>
<dbReference type="PROSITE" id="PS51747">
    <property type="entry name" value="CYT_DCMP_DEAMINASES_2"/>
    <property type="match status" value="1"/>
</dbReference>
<dbReference type="PROSITE" id="PS51295">
    <property type="entry name" value="CRM"/>
    <property type="match status" value="1"/>
</dbReference>
<evidence type="ECO:0008006" key="7">
    <source>
        <dbReference type="Google" id="ProtNLM"/>
    </source>
</evidence>
<dbReference type="InterPro" id="IPR016193">
    <property type="entry name" value="Cytidine_deaminase-like"/>
</dbReference>
<name>A0AAD3HDG8_9STRA</name>
<dbReference type="PANTHER" id="PTHR11079:SF162">
    <property type="entry name" value="RIBOFLAVIN BIOSYNTHESIS PROTEIN PYRD, CHLOROPLASTIC"/>
    <property type="match status" value="1"/>
</dbReference>
<sequence>MKSIHHHKHFIESGFISRKTHTALNAPTTRLHQSLVEEKASVISDADNIYMRKAIEAASNGLGNTFPNPAVGCVLVSGDDEIIGVGFHPKAGYPHAEVFALFEACGYVDSGVDAAKSVVKFTKNSINERDEVMETVDDLLETYSSENGAQTLFENRLAEKDVTAYVTLEPCCHFGKTPPCAYTFVQAGVKRVVVGFRDPNPKVDGGGFKVLEDNGIPVDLMIANERKARSKAEAKNAQDCANIVSSFVKRIAPRTESEGADILDYDSYMNGAKRSILRSVAGRRKNDNSMVEFAWPSSGAFVDAKDANVDLEEAVANMSIDHSWMEAVDNALWSHELILLRLTNAVQKKKGAKILGERIAKELNAHVAQVVGHTALLYRPARPPVLSLEPVEEDVET</sequence>
<accession>A0AAD3HDG8</accession>
<dbReference type="InterPro" id="IPR035920">
    <property type="entry name" value="YhbY-like_sf"/>
</dbReference>
<dbReference type="GO" id="GO:0003723">
    <property type="term" value="F:RNA binding"/>
    <property type="evidence" value="ECO:0007669"/>
    <property type="project" value="UniProtKB-UniRule"/>
</dbReference>
<dbReference type="AlphaFoldDB" id="A0AAD3HDG8"/>
<keyword evidence="1 2" id="KW-0694">RNA-binding</keyword>
<dbReference type="GO" id="GO:0008835">
    <property type="term" value="F:diaminohydroxyphosphoribosylaminopyrimidine deaminase activity"/>
    <property type="evidence" value="ECO:0007669"/>
    <property type="project" value="TreeGrafter"/>
</dbReference>
<dbReference type="Gene3D" id="3.30.110.60">
    <property type="entry name" value="YhbY-like"/>
    <property type="match status" value="1"/>
</dbReference>
<organism evidence="5 6">
    <name type="scientific">Chaetoceros tenuissimus</name>
    <dbReference type="NCBI Taxonomy" id="426638"/>
    <lineage>
        <taxon>Eukaryota</taxon>
        <taxon>Sar</taxon>
        <taxon>Stramenopiles</taxon>
        <taxon>Ochrophyta</taxon>
        <taxon>Bacillariophyta</taxon>
        <taxon>Coscinodiscophyceae</taxon>
        <taxon>Chaetocerotophycidae</taxon>
        <taxon>Chaetocerotales</taxon>
        <taxon>Chaetocerotaceae</taxon>
        <taxon>Chaetoceros</taxon>
    </lineage>
</organism>
<proteinExistence type="predicted"/>